<reference evidence="2 3" key="1">
    <citation type="submission" date="2022-11" db="EMBL/GenBank/DDBJ databases">
        <title>Desulfobotulus tamanensis H1 sp. nov. - anaerobic, alkaliphilic, sulphate reducing bacterium isolated from terrestrial mud volcano.</title>
        <authorList>
            <person name="Frolova A."/>
            <person name="Merkel A.Y."/>
            <person name="Slobodkin A.I."/>
        </authorList>
    </citation>
    <scope>NUCLEOTIDE SEQUENCE [LARGE SCALE GENOMIC DNA]</scope>
    <source>
        <strain evidence="2 3">H1</strain>
    </source>
</reference>
<protein>
    <submittedName>
        <fullName evidence="2">Uncharacterized protein</fullName>
    </submittedName>
</protein>
<feature type="region of interest" description="Disordered" evidence="1">
    <location>
        <begin position="15"/>
        <end position="60"/>
    </location>
</feature>
<feature type="compositionally biased region" description="Basic and acidic residues" evidence="1">
    <location>
        <begin position="27"/>
        <end position="42"/>
    </location>
</feature>
<organism evidence="2 3">
    <name type="scientific">Desulfobotulus pelophilus</name>
    <dbReference type="NCBI Taxonomy" id="2823377"/>
    <lineage>
        <taxon>Bacteria</taxon>
        <taxon>Pseudomonadati</taxon>
        <taxon>Thermodesulfobacteriota</taxon>
        <taxon>Desulfobacteria</taxon>
        <taxon>Desulfobacterales</taxon>
        <taxon>Desulfobacteraceae</taxon>
        <taxon>Desulfobotulus</taxon>
    </lineage>
</organism>
<gene>
    <name evidence="2" type="ORF">OOT00_11600</name>
</gene>
<keyword evidence="3" id="KW-1185">Reference proteome</keyword>
<comment type="caution">
    <text evidence="2">The sequence shown here is derived from an EMBL/GenBank/DDBJ whole genome shotgun (WGS) entry which is preliminary data.</text>
</comment>
<sequence length="117" mass="13362">METLLLIHSGVAGLLPQKRPPYNPNDGKPDTGFRHPGTRDQIRPYPVPKKQSQFLPPGISQVPEFDEKAALLYKNRKEYRRNADGWTILPPACNPPFPSVTKTKNMVYKLLKKKERP</sequence>
<dbReference type="EMBL" id="JAPFPW010000013">
    <property type="protein sequence ID" value="MCW7754629.1"/>
    <property type="molecule type" value="Genomic_DNA"/>
</dbReference>
<evidence type="ECO:0000313" key="2">
    <source>
        <dbReference type="EMBL" id="MCW7754629.1"/>
    </source>
</evidence>
<evidence type="ECO:0000313" key="3">
    <source>
        <dbReference type="Proteomes" id="UP001209681"/>
    </source>
</evidence>
<accession>A0ABT3NAY7</accession>
<evidence type="ECO:0000256" key="1">
    <source>
        <dbReference type="SAM" id="MobiDB-lite"/>
    </source>
</evidence>
<name>A0ABT3NAY7_9BACT</name>
<dbReference type="Proteomes" id="UP001209681">
    <property type="component" value="Unassembled WGS sequence"/>
</dbReference>
<dbReference type="RefSeq" id="WP_265425541.1">
    <property type="nucleotide sequence ID" value="NZ_JAPFPW010000013.1"/>
</dbReference>
<proteinExistence type="predicted"/>